<dbReference type="AlphaFoldDB" id="A0ABD2P6R1"/>
<dbReference type="PANTHER" id="PTHR21301">
    <property type="entry name" value="REVERSE TRANSCRIPTASE"/>
    <property type="match status" value="1"/>
</dbReference>
<dbReference type="EMBL" id="JABFTP020000185">
    <property type="protein sequence ID" value="KAL3286648.1"/>
    <property type="molecule type" value="Genomic_DNA"/>
</dbReference>
<evidence type="ECO:0000313" key="3">
    <source>
        <dbReference type="EMBL" id="KAL3286648.1"/>
    </source>
</evidence>
<proteinExistence type="predicted"/>
<accession>A0ABD2P6R1</accession>
<feature type="compositionally biased region" description="Low complexity" evidence="1">
    <location>
        <begin position="276"/>
        <end position="291"/>
    </location>
</feature>
<dbReference type="InterPro" id="IPR035901">
    <property type="entry name" value="GIY-YIG_endonuc_sf"/>
</dbReference>
<evidence type="ECO:0000313" key="4">
    <source>
        <dbReference type="Proteomes" id="UP001516400"/>
    </source>
</evidence>
<name>A0ABD2P6R1_9CUCU</name>
<organism evidence="3 4">
    <name type="scientific">Cryptolaemus montrouzieri</name>
    <dbReference type="NCBI Taxonomy" id="559131"/>
    <lineage>
        <taxon>Eukaryota</taxon>
        <taxon>Metazoa</taxon>
        <taxon>Ecdysozoa</taxon>
        <taxon>Arthropoda</taxon>
        <taxon>Hexapoda</taxon>
        <taxon>Insecta</taxon>
        <taxon>Pterygota</taxon>
        <taxon>Neoptera</taxon>
        <taxon>Endopterygota</taxon>
        <taxon>Coleoptera</taxon>
        <taxon>Polyphaga</taxon>
        <taxon>Cucujiformia</taxon>
        <taxon>Coccinelloidea</taxon>
        <taxon>Coccinellidae</taxon>
        <taxon>Scymninae</taxon>
        <taxon>Scymnini</taxon>
        <taxon>Cryptolaemus</taxon>
    </lineage>
</organism>
<feature type="region of interest" description="Disordered" evidence="1">
    <location>
        <begin position="276"/>
        <end position="321"/>
    </location>
</feature>
<evidence type="ECO:0000256" key="1">
    <source>
        <dbReference type="SAM" id="MobiDB-lite"/>
    </source>
</evidence>
<feature type="domain" description="Reverse transcriptase" evidence="2">
    <location>
        <begin position="1"/>
        <end position="121"/>
    </location>
</feature>
<keyword evidence="4" id="KW-1185">Reference proteome</keyword>
<dbReference type="Proteomes" id="UP001516400">
    <property type="component" value="Unassembled WGS sequence"/>
</dbReference>
<sequence length="321" mass="37136">MGSSLSPVVTNLFMTYFEQSALQNATFKPKLWLRYVDGIFVIWSHGEVHLMDFLDYLNSKHNRIRFTIELEENNKLPFLDVLVTKSQNRLRHAVYRKPTHTNRYLNARSHHHPTQIQGVANTIEKPLLRQTTTHPQPPPTSENRKTTYLPYIKGTMDRIGRILRKHDILTTYTPHITIGASLRNPKDKVKLENQGVYSISCGACQAKYVGQTNRKMSARLNEHKLSIKNKQMTSALFQHHINTGHKINFDSCKQIANINHFKTRTWKSLLKKDTTHNATNNAEHRNNNSTHNPEEAGPTPPNPERRYNLRPRRGLNTVNNI</sequence>
<dbReference type="Gene3D" id="3.40.1440.10">
    <property type="entry name" value="GIY-YIG endonuclease"/>
    <property type="match status" value="1"/>
</dbReference>
<dbReference type="PANTHER" id="PTHR21301:SF11">
    <property type="entry name" value="GIY-YIG DOMAIN-CONTAINING PROTEIN"/>
    <property type="match status" value="1"/>
</dbReference>
<comment type="caution">
    <text evidence="3">The sequence shown here is derived from an EMBL/GenBank/DDBJ whole genome shotgun (WGS) entry which is preliminary data.</text>
</comment>
<dbReference type="PROSITE" id="PS50878">
    <property type="entry name" value="RT_POL"/>
    <property type="match status" value="1"/>
</dbReference>
<gene>
    <name evidence="3" type="ORF">HHI36_001147</name>
</gene>
<evidence type="ECO:0000259" key="2">
    <source>
        <dbReference type="PROSITE" id="PS50878"/>
    </source>
</evidence>
<reference evidence="3 4" key="1">
    <citation type="journal article" date="2021" name="BMC Biol.">
        <title>Horizontally acquired antibacterial genes associated with adaptive radiation of ladybird beetles.</title>
        <authorList>
            <person name="Li H.S."/>
            <person name="Tang X.F."/>
            <person name="Huang Y.H."/>
            <person name="Xu Z.Y."/>
            <person name="Chen M.L."/>
            <person name="Du X.Y."/>
            <person name="Qiu B.Y."/>
            <person name="Chen P.T."/>
            <person name="Zhang W."/>
            <person name="Slipinski A."/>
            <person name="Escalona H.E."/>
            <person name="Waterhouse R.M."/>
            <person name="Zwick A."/>
            <person name="Pang H."/>
        </authorList>
    </citation>
    <scope>NUCLEOTIDE SEQUENCE [LARGE SCALE GENOMIC DNA]</scope>
    <source>
        <strain evidence="3">SYSU2018</strain>
    </source>
</reference>
<dbReference type="InterPro" id="IPR000477">
    <property type="entry name" value="RT_dom"/>
</dbReference>
<protein>
    <recommendedName>
        <fullName evidence="2">Reverse transcriptase domain-containing protein</fullName>
    </recommendedName>
</protein>
<dbReference type="CDD" id="cd00304">
    <property type="entry name" value="RT_like"/>
    <property type="match status" value="1"/>
</dbReference>